<protein>
    <submittedName>
        <fullName evidence="2">Uncharacterized protein</fullName>
    </submittedName>
</protein>
<dbReference type="AlphaFoldDB" id="A0AAV3Z5R0"/>
<name>A0AAV3Z5R0_9GAST</name>
<evidence type="ECO:0000256" key="1">
    <source>
        <dbReference type="SAM" id="MobiDB-lite"/>
    </source>
</evidence>
<organism evidence="2 3">
    <name type="scientific">Plakobranchus ocellatus</name>
    <dbReference type="NCBI Taxonomy" id="259542"/>
    <lineage>
        <taxon>Eukaryota</taxon>
        <taxon>Metazoa</taxon>
        <taxon>Spiralia</taxon>
        <taxon>Lophotrochozoa</taxon>
        <taxon>Mollusca</taxon>
        <taxon>Gastropoda</taxon>
        <taxon>Heterobranchia</taxon>
        <taxon>Euthyneura</taxon>
        <taxon>Panpulmonata</taxon>
        <taxon>Sacoglossa</taxon>
        <taxon>Placobranchoidea</taxon>
        <taxon>Plakobranchidae</taxon>
        <taxon>Plakobranchus</taxon>
    </lineage>
</organism>
<evidence type="ECO:0000313" key="2">
    <source>
        <dbReference type="EMBL" id="GFN89733.1"/>
    </source>
</evidence>
<gene>
    <name evidence="2" type="ORF">PoB_001623900</name>
</gene>
<proteinExistence type="predicted"/>
<feature type="region of interest" description="Disordered" evidence="1">
    <location>
        <begin position="1"/>
        <end position="96"/>
    </location>
</feature>
<dbReference type="Proteomes" id="UP000735302">
    <property type="component" value="Unassembled WGS sequence"/>
</dbReference>
<evidence type="ECO:0000313" key="3">
    <source>
        <dbReference type="Proteomes" id="UP000735302"/>
    </source>
</evidence>
<feature type="compositionally biased region" description="Acidic residues" evidence="1">
    <location>
        <begin position="73"/>
        <end position="96"/>
    </location>
</feature>
<feature type="compositionally biased region" description="Basic and acidic residues" evidence="1">
    <location>
        <begin position="47"/>
        <end position="72"/>
    </location>
</feature>
<sequence length="96" mass="11173">MAANGKVLETRGYTNTVTTTRLESTHTSFPLKSHDMQLYAPFLRAGVGREREKEKKQQDDKLKRGKEQKEEMILDEEEKEDDDDPEDNADDKEEEK</sequence>
<keyword evidence="3" id="KW-1185">Reference proteome</keyword>
<feature type="compositionally biased region" description="Polar residues" evidence="1">
    <location>
        <begin position="21"/>
        <end position="30"/>
    </location>
</feature>
<comment type="caution">
    <text evidence="2">The sequence shown here is derived from an EMBL/GenBank/DDBJ whole genome shotgun (WGS) entry which is preliminary data.</text>
</comment>
<accession>A0AAV3Z5R0</accession>
<feature type="compositionally biased region" description="Low complexity" evidence="1">
    <location>
        <begin position="10"/>
        <end position="20"/>
    </location>
</feature>
<reference evidence="2 3" key="1">
    <citation type="journal article" date="2021" name="Elife">
        <title>Chloroplast acquisition without the gene transfer in kleptoplastic sea slugs, Plakobranchus ocellatus.</title>
        <authorList>
            <person name="Maeda T."/>
            <person name="Takahashi S."/>
            <person name="Yoshida T."/>
            <person name="Shimamura S."/>
            <person name="Takaki Y."/>
            <person name="Nagai Y."/>
            <person name="Toyoda A."/>
            <person name="Suzuki Y."/>
            <person name="Arimoto A."/>
            <person name="Ishii H."/>
            <person name="Satoh N."/>
            <person name="Nishiyama T."/>
            <person name="Hasebe M."/>
            <person name="Maruyama T."/>
            <person name="Minagawa J."/>
            <person name="Obokata J."/>
            <person name="Shigenobu S."/>
        </authorList>
    </citation>
    <scope>NUCLEOTIDE SEQUENCE [LARGE SCALE GENOMIC DNA]</scope>
</reference>
<dbReference type="EMBL" id="BLXT01001947">
    <property type="protein sequence ID" value="GFN89733.1"/>
    <property type="molecule type" value="Genomic_DNA"/>
</dbReference>